<feature type="non-terminal residue" evidence="1">
    <location>
        <position position="1"/>
    </location>
</feature>
<organism evidence="1 2">
    <name type="scientific">Allacma fusca</name>
    <dbReference type="NCBI Taxonomy" id="39272"/>
    <lineage>
        <taxon>Eukaryota</taxon>
        <taxon>Metazoa</taxon>
        <taxon>Ecdysozoa</taxon>
        <taxon>Arthropoda</taxon>
        <taxon>Hexapoda</taxon>
        <taxon>Collembola</taxon>
        <taxon>Symphypleona</taxon>
        <taxon>Sminthuridae</taxon>
        <taxon>Allacma</taxon>
    </lineage>
</organism>
<evidence type="ECO:0000313" key="2">
    <source>
        <dbReference type="Proteomes" id="UP000708208"/>
    </source>
</evidence>
<comment type="caution">
    <text evidence="1">The sequence shown here is derived from an EMBL/GenBank/DDBJ whole genome shotgun (WGS) entry which is preliminary data.</text>
</comment>
<proteinExistence type="predicted"/>
<reference evidence="1" key="1">
    <citation type="submission" date="2021-06" db="EMBL/GenBank/DDBJ databases">
        <authorList>
            <person name="Hodson N. C."/>
            <person name="Mongue J. A."/>
            <person name="Jaron S. K."/>
        </authorList>
    </citation>
    <scope>NUCLEOTIDE SEQUENCE</scope>
</reference>
<dbReference type="EMBL" id="CAJVCH010548178">
    <property type="protein sequence ID" value="CAG7828601.1"/>
    <property type="molecule type" value="Genomic_DNA"/>
</dbReference>
<keyword evidence="2" id="KW-1185">Reference proteome</keyword>
<dbReference type="Proteomes" id="UP000708208">
    <property type="component" value="Unassembled WGS sequence"/>
</dbReference>
<protein>
    <submittedName>
        <fullName evidence="1">Uncharacterized protein</fullName>
    </submittedName>
</protein>
<name>A0A8J2L5X7_9HEXA</name>
<accession>A0A8J2L5X7</accession>
<evidence type="ECO:0000313" key="1">
    <source>
        <dbReference type="EMBL" id="CAG7828601.1"/>
    </source>
</evidence>
<sequence length="187" mass="21696">QVTNVVNSNKPFKDKQLLDFHAKTKETIIQAFQQTFGALKVNPETRIIFQNATDKLEKDINWQLPTTLKRFEVNMERITARVKYCVNCSLNHYDGLMMEFAPSEATKSEIRAKHEKSKDEALAKFTEDIEKEGLEFQSDWKLEVLSGLEERLAVMMEECLETSLILLGKEENDIPVWLTNYFEPGLF</sequence>
<feature type="non-terminal residue" evidence="1">
    <location>
        <position position="187"/>
    </location>
</feature>
<dbReference type="AlphaFoldDB" id="A0A8J2L5X7"/>
<gene>
    <name evidence="1" type="ORF">AFUS01_LOCUS38519</name>
</gene>